<dbReference type="Proteomes" id="UP000006565">
    <property type="component" value="Chromosome"/>
</dbReference>
<proteinExistence type="predicted"/>
<dbReference type="eggNOG" id="arCOG00009">
    <property type="taxonomic scope" value="Archaea"/>
</dbReference>
<comment type="subcellular location">
    <subcellularLocation>
        <location evidence="1">Cell membrane</location>
        <topology evidence="1">Multi-pass membrane protein</topology>
    </subcellularLocation>
</comment>
<dbReference type="RefSeq" id="WP_013330259.1">
    <property type="nucleotide sequence ID" value="NC_014507.1"/>
</dbReference>
<keyword evidence="6 7" id="KW-0472">Membrane</keyword>
<organism evidence="8 9">
    <name type="scientific">Methanolacinia petrolearia (strain DSM 11571 / OCM 486 / SEBR 4847)</name>
    <name type="common">Methanoplanus petrolearius</name>
    <dbReference type="NCBI Taxonomy" id="679926"/>
    <lineage>
        <taxon>Archaea</taxon>
        <taxon>Methanobacteriati</taxon>
        <taxon>Methanobacteriota</taxon>
        <taxon>Stenosarchaea group</taxon>
        <taxon>Methanomicrobia</taxon>
        <taxon>Methanomicrobiales</taxon>
        <taxon>Methanomicrobiaceae</taxon>
        <taxon>Methanolacinia</taxon>
    </lineage>
</organism>
<feature type="transmembrane region" description="Helical" evidence="7">
    <location>
        <begin position="151"/>
        <end position="177"/>
    </location>
</feature>
<keyword evidence="5 7" id="KW-1133">Transmembrane helix</keyword>
<dbReference type="InterPro" id="IPR002293">
    <property type="entry name" value="AA/rel_permease1"/>
</dbReference>
<feature type="transmembrane region" description="Helical" evidence="7">
    <location>
        <begin position="283"/>
        <end position="306"/>
    </location>
</feature>
<dbReference type="GeneID" id="9744821"/>
<evidence type="ECO:0000256" key="7">
    <source>
        <dbReference type="SAM" id="Phobius"/>
    </source>
</evidence>
<feature type="transmembrane region" description="Helical" evidence="7">
    <location>
        <begin position="91"/>
        <end position="117"/>
    </location>
</feature>
<dbReference type="PANTHER" id="PTHR42770">
    <property type="entry name" value="AMINO ACID TRANSPORTER-RELATED"/>
    <property type="match status" value="1"/>
</dbReference>
<dbReference type="STRING" id="679926.Mpet_2335"/>
<dbReference type="AlphaFoldDB" id="E1RD99"/>
<dbReference type="PIRSF" id="PIRSF006060">
    <property type="entry name" value="AA_transporter"/>
    <property type="match status" value="1"/>
</dbReference>
<dbReference type="GO" id="GO:0005886">
    <property type="term" value="C:plasma membrane"/>
    <property type="evidence" value="ECO:0007669"/>
    <property type="project" value="UniProtKB-SubCell"/>
</dbReference>
<keyword evidence="2" id="KW-0813">Transport</keyword>
<feature type="transmembrane region" description="Helical" evidence="7">
    <location>
        <begin position="404"/>
        <end position="426"/>
    </location>
</feature>
<evidence type="ECO:0000256" key="6">
    <source>
        <dbReference type="ARBA" id="ARBA00023136"/>
    </source>
</evidence>
<feature type="transmembrane region" description="Helical" evidence="7">
    <location>
        <begin position="42"/>
        <end position="61"/>
    </location>
</feature>
<evidence type="ECO:0000256" key="1">
    <source>
        <dbReference type="ARBA" id="ARBA00004651"/>
    </source>
</evidence>
<dbReference type="Pfam" id="PF13520">
    <property type="entry name" value="AA_permease_2"/>
    <property type="match status" value="1"/>
</dbReference>
<gene>
    <name evidence="8" type="ordered locus">Mpet_2335</name>
</gene>
<feature type="transmembrane region" description="Helical" evidence="7">
    <location>
        <begin position="334"/>
        <end position="354"/>
    </location>
</feature>
<evidence type="ECO:0000313" key="8">
    <source>
        <dbReference type="EMBL" id="ADN37082.1"/>
    </source>
</evidence>
<dbReference type="OrthoDB" id="43026at2157"/>
<accession>E1RD99</accession>
<feature type="transmembrane region" description="Helical" evidence="7">
    <location>
        <begin position="12"/>
        <end position="30"/>
    </location>
</feature>
<keyword evidence="3" id="KW-1003">Cell membrane</keyword>
<dbReference type="EMBL" id="CP002117">
    <property type="protein sequence ID" value="ADN37082.1"/>
    <property type="molecule type" value="Genomic_DNA"/>
</dbReference>
<evidence type="ECO:0000313" key="9">
    <source>
        <dbReference type="Proteomes" id="UP000006565"/>
    </source>
</evidence>
<protein>
    <submittedName>
        <fullName evidence="8">Amino acid permease-associated region</fullName>
    </submittedName>
</protein>
<evidence type="ECO:0000256" key="2">
    <source>
        <dbReference type="ARBA" id="ARBA00022448"/>
    </source>
</evidence>
<dbReference type="InterPro" id="IPR050367">
    <property type="entry name" value="APC_superfamily"/>
</dbReference>
<feature type="transmembrane region" description="Helical" evidence="7">
    <location>
        <begin position="360"/>
        <end position="384"/>
    </location>
</feature>
<feature type="transmembrane region" description="Helical" evidence="7">
    <location>
        <begin position="123"/>
        <end position="144"/>
    </location>
</feature>
<dbReference type="HOGENOM" id="CLU_020854_4_2_2"/>
<feature type="transmembrane region" description="Helical" evidence="7">
    <location>
        <begin position="197"/>
        <end position="214"/>
    </location>
</feature>
<sequence length="476" mass="52212" precursor="true">MTESKKSERQVLGLFTLSMIGVAAVLSLRNIPSVAEEGLGSIFYWILGAVIVFLPVAFVSAELATGWPQAGGLYIWVKEAFGDRWGFVTSWFYWIANVVWFPTILAFTAATIAYIFNPDLASNGFYTMSVILVVFWAFTIVNFFGMKVSGWVSTIGVILGTLIPGAILIIMGLWWVASGNPLEIALTGKSAIPDFSSINNVVFLVGVSLSYVGLELSSIHAREVKDPNRNYPKSIFIAVILILLIYIIATIAVAVVVPQSEISLVAGLMQAFEAFFKPFNMSWIVPLIATLTAIGAFALINTWVIGPAKAFMVTARNGDLPPVLQKVNGNYAPVSILILQAIVGSLLAFLFVLMPNVNASYWIITALTSQLYTIIYILMFAAAIRLRYSRPDVERPYKVPGGIVGLWIVAGIGLVGSLLILIVGFFPPSQIATGSLMFYEAFLFGGIILFTLIPFVIYHFRKPEWKPEKDIFLDED</sequence>
<dbReference type="PANTHER" id="PTHR42770:SF15">
    <property type="entry name" value="GLUTAMATE_GAMMA-AMINOBUTYRATE ANTIPORTER-RELATED"/>
    <property type="match status" value="1"/>
</dbReference>
<dbReference type="GO" id="GO:0022857">
    <property type="term" value="F:transmembrane transporter activity"/>
    <property type="evidence" value="ECO:0007669"/>
    <property type="project" value="InterPro"/>
</dbReference>
<reference evidence="8 9" key="1">
    <citation type="journal article" date="2010" name="Stand. Genomic Sci.">
        <title>Complete genome sequence of Methanoplanus petrolearius type strain (SEBR 4847).</title>
        <authorList>
            <person name="Brambilla E."/>
            <person name="Djao O.D."/>
            <person name="Daligault H."/>
            <person name="Lapidus A."/>
            <person name="Lucas S."/>
            <person name="Hammon N."/>
            <person name="Nolan M."/>
            <person name="Tice H."/>
            <person name="Cheng J.F."/>
            <person name="Han C."/>
            <person name="Tapia R."/>
            <person name="Goodwin L."/>
            <person name="Pitluck S."/>
            <person name="Liolios K."/>
            <person name="Ivanova N."/>
            <person name="Mavromatis K."/>
            <person name="Mikhailova N."/>
            <person name="Pati A."/>
            <person name="Chen A."/>
            <person name="Palaniappan K."/>
            <person name="Land M."/>
            <person name="Hauser L."/>
            <person name="Chang Y.J."/>
            <person name="Jeffries C.D."/>
            <person name="Rohde M."/>
            <person name="Spring S."/>
            <person name="Sikorski J."/>
            <person name="Goker M."/>
            <person name="Woyke T."/>
            <person name="Bristow J."/>
            <person name="Eisen J.A."/>
            <person name="Markowitz V."/>
            <person name="Hugenholtz P."/>
            <person name="Kyrpides N.C."/>
            <person name="Klenk H.P."/>
        </authorList>
    </citation>
    <scope>NUCLEOTIDE SEQUENCE [LARGE SCALE GENOMIC DNA]</scope>
    <source>
        <strain evidence="9">DSM 11571 / OCM 486 / SEBR 4847</strain>
    </source>
</reference>
<feature type="transmembrane region" description="Helical" evidence="7">
    <location>
        <begin position="438"/>
        <end position="460"/>
    </location>
</feature>
<name>E1RD99_METP4</name>
<keyword evidence="4 7" id="KW-0812">Transmembrane</keyword>
<dbReference type="Gene3D" id="1.20.1740.10">
    <property type="entry name" value="Amino acid/polyamine transporter I"/>
    <property type="match status" value="1"/>
</dbReference>
<evidence type="ECO:0000256" key="3">
    <source>
        <dbReference type="ARBA" id="ARBA00022475"/>
    </source>
</evidence>
<dbReference type="KEGG" id="mpi:Mpet_2335"/>
<feature type="transmembrane region" description="Helical" evidence="7">
    <location>
        <begin position="235"/>
        <end position="257"/>
    </location>
</feature>
<evidence type="ECO:0000256" key="5">
    <source>
        <dbReference type="ARBA" id="ARBA00022989"/>
    </source>
</evidence>
<evidence type="ECO:0000256" key="4">
    <source>
        <dbReference type="ARBA" id="ARBA00022692"/>
    </source>
</evidence>
<keyword evidence="9" id="KW-1185">Reference proteome</keyword>